<dbReference type="RefSeq" id="WP_067436969.1">
    <property type="nucleotide sequence ID" value="NZ_LN907828.1"/>
</dbReference>
<feature type="transmembrane region" description="Helical" evidence="5">
    <location>
        <begin position="245"/>
        <end position="267"/>
    </location>
</feature>
<dbReference type="OrthoDB" id="9810941at2"/>
<evidence type="ECO:0000256" key="3">
    <source>
        <dbReference type="ARBA" id="ARBA00022989"/>
    </source>
</evidence>
<dbReference type="InterPro" id="IPR036259">
    <property type="entry name" value="MFS_trans_sf"/>
</dbReference>
<dbReference type="AlphaFoldDB" id="A0A0U5LBA5"/>
<name>A0A0U5LBA5_9GAMM</name>
<feature type="transmembrane region" description="Helical" evidence="5">
    <location>
        <begin position="361"/>
        <end position="382"/>
    </location>
</feature>
<keyword evidence="4 5" id="KW-0472">Membrane</keyword>
<feature type="transmembrane region" description="Helical" evidence="5">
    <location>
        <begin position="81"/>
        <end position="99"/>
    </location>
</feature>
<dbReference type="Proteomes" id="UP000059419">
    <property type="component" value="Plasmid pEM01"/>
</dbReference>
<evidence type="ECO:0000313" key="8">
    <source>
        <dbReference type="Proteomes" id="UP000059419"/>
    </source>
</evidence>
<evidence type="ECO:0000256" key="4">
    <source>
        <dbReference type="ARBA" id="ARBA00023136"/>
    </source>
</evidence>
<feature type="transmembrane region" description="Helical" evidence="5">
    <location>
        <begin position="302"/>
        <end position="323"/>
    </location>
</feature>
<dbReference type="InterPro" id="IPR051788">
    <property type="entry name" value="MFS_Transporter"/>
</dbReference>
<feature type="transmembrane region" description="Helical" evidence="5">
    <location>
        <begin position="335"/>
        <end position="355"/>
    </location>
</feature>
<dbReference type="GO" id="GO:0022857">
    <property type="term" value="F:transmembrane transporter activity"/>
    <property type="evidence" value="ECO:0007669"/>
    <property type="project" value="InterPro"/>
</dbReference>
<feature type="transmembrane region" description="Helical" evidence="5">
    <location>
        <begin position="105"/>
        <end position="124"/>
    </location>
</feature>
<sequence length="389" mass="40575">MTINLSDRDVVTPLRQQRATRMIFFVAGLGMASWAPLIPFVKNRVNADDATLGLLLFCIAAGAMLMMPFTSRLIARFSYRLIILCCCIALALILPLLLIGTSLGALAVLLLCFGAANGILDVTMNAQAIVVEQASGQANMSGFHGFYSLGSIAGAGGVSMLLGASLPPIMAAALVAAGVLLLALMAFPQLLRRRHAHRAQQQGVLQALCQRVVLIVAVLCFFIFLIEGAMLDWSAIFMATERGMALHHAGFGFAIYSIAVAIGRLYGDRIINRIGGTKVLTGGGLLAAGALSVLLVSTSVPLALGAIFFIGLGLANIIPLLFTTAGNQPELSADVAIPAVTLVGYSGLLAGPALIGFSAHWVGLSATFVAGVFILLAVALSARQVMARQ</sequence>
<proteinExistence type="predicted"/>
<comment type="subcellular location">
    <subcellularLocation>
        <location evidence="1">Membrane</location>
        <topology evidence="1">Multi-pass membrane protein</topology>
    </subcellularLocation>
</comment>
<dbReference type="Gene3D" id="1.20.1250.20">
    <property type="entry name" value="MFS general substrate transporter like domains"/>
    <property type="match status" value="2"/>
</dbReference>
<evidence type="ECO:0000313" key="7">
    <source>
        <dbReference type="EMBL" id="CUU25751.1"/>
    </source>
</evidence>
<feature type="transmembrane region" description="Helical" evidence="5">
    <location>
        <begin position="279"/>
        <end position="296"/>
    </location>
</feature>
<accession>A0A0U5LBA5</accession>
<dbReference type="SUPFAM" id="SSF103473">
    <property type="entry name" value="MFS general substrate transporter"/>
    <property type="match status" value="1"/>
</dbReference>
<gene>
    <name evidence="7" type="ORF">EM595_p0051</name>
</gene>
<dbReference type="KEGG" id="ege:EM595_p0051"/>
<dbReference type="GO" id="GO:0016020">
    <property type="term" value="C:membrane"/>
    <property type="evidence" value="ECO:0007669"/>
    <property type="project" value="UniProtKB-SubCell"/>
</dbReference>
<dbReference type="PROSITE" id="PS50850">
    <property type="entry name" value="MFS"/>
    <property type="match status" value="1"/>
</dbReference>
<dbReference type="PANTHER" id="PTHR23514:SF13">
    <property type="entry name" value="INNER MEMBRANE PROTEIN YBJJ"/>
    <property type="match status" value="1"/>
</dbReference>
<evidence type="ECO:0000259" key="6">
    <source>
        <dbReference type="PROSITE" id="PS50850"/>
    </source>
</evidence>
<evidence type="ECO:0000256" key="1">
    <source>
        <dbReference type="ARBA" id="ARBA00004141"/>
    </source>
</evidence>
<feature type="transmembrane region" description="Helical" evidence="5">
    <location>
        <begin position="50"/>
        <end position="69"/>
    </location>
</feature>
<dbReference type="PANTHER" id="PTHR23514">
    <property type="entry name" value="BYPASS OF STOP CODON PROTEIN 6"/>
    <property type="match status" value="1"/>
</dbReference>
<evidence type="ECO:0000256" key="2">
    <source>
        <dbReference type="ARBA" id="ARBA00022692"/>
    </source>
</evidence>
<dbReference type="InterPro" id="IPR011701">
    <property type="entry name" value="MFS"/>
</dbReference>
<dbReference type="EMBL" id="LN907828">
    <property type="protein sequence ID" value="CUU25751.1"/>
    <property type="molecule type" value="Genomic_DNA"/>
</dbReference>
<dbReference type="CDD" id="cd17393">
    <property type="entry name" value="MFS_MosC_like"/>
    <property type="match status" value="1"/>
</dbReference>
<feature type="transmembrane region" description="Helical" evidence="5">
    <location>
        <begin position="21"/>
        <end position="38"/>
    </location>
</feature>
<keyword evidence="8" id="KW-1185">Reference proteome</keyword>
<reference evidence="8" key="1">
    <citation type="submission" date="2015-11" db="EMBL/GenBank/DDBJ databases">
        <authorList>
            <person name="Blom J."/>
        </authorList>
    </citation>
    <scope>NUCLEOTIDE SEQUENCE [LARGE SCALE GENOMIC DNA]</scope>
    <source>
        <plasmid evidence="8">pEM01</plasmid>
    </source>
</reference>
<dbReference type="InterPro" id="IPR020846">
    <property type="entry name" value="MFS_dom"/>
</dbReference>
<keyword evidence="2 5" id="KW-0812">Transmembrane</keyword>
<keyword evidence="3 5" id="KW-1133">Transmembrane helix</keyword>
<feature type="transmembrane region" description="Helical" evidence="5">
    <location>
        <begin position="212"/>
        <end position="239"/>
    </location>
</feature>
<protein>
    <submittedName>
        <fullName evidence="7">Putative MFS-type transporter</fullName>
    </submittedName>
</protein>
<geneLocation type="plasmid" evidence="8">
    <name>pEM01</name>
</geneLocation>
<feature type="transmembrane region" description="Helical" evidence="5">
    <location>
        <begin position="145"/>
        <end position="163"/>
    </location>
</feature>
<feature type="transmembrane region" description="Helical" evidence="5">
    <location>
        <begin position="169"/>
        <end position="191"/>
    </location>
</feature>
<evidence type="ECO:0000256" key="5">
    <source>
        <dbReference type="SAM" id="Phobius"/>
    </source>
</evidence>
<dbReference type="PATRIC" id="fig|1619313.3.peg.3651"/>
<dbReference type="Pfam" id="PF07690">
    <property type="entry name" value="MFS_1"/>
    <property type="match status" value="1"/>
</dbReference>
<feature type="domain" description="Major facilitator superfamily (MFS) profile" evidence="6">
    <location>
        <begin position="213"/>
        <end position="389"/>
    </location>
</feature>
<organism evidence="7 8">
    <name type="scientific">Duffyella gerundensis</name>
    <dbReference type="NCBI Taxonomy" id="1619313"/>
    <lineage>
        <taxon>Bacteria</taxon>
        <taxon>Pseudomonadati</taxon>
        <taxon>Pseudomonadota</taxon>
        <taxon>Gammaproteobacteria</taxon>
        <taxon>Enterobacterales</taxon>
        <taxon>Erwiniaceae</taxon>
        <taxon>Duffyella</taxon>
    </lineage>
</organism>